<proteinExistence type="predicted"/>
<dbReference type="PANTHER" id="PTHR10908:SF0">
    <property type="entry name" value="SEROTONIN N-ACETYLTRANSFERASE"/>
    <property type="match status" value="1"/>
</dbReference>
<accession>A0A0P7BDA5</accession>
<evidence type="ECO:0000259" key="4">
    <source>
        <dbReference type="PROSITE" id="PS51186"/>
    </source>
</evidence>
<keyword evidence="2" id="KW-0012">Acyltransferase</keyword>
<keyword evidence="1" id="KW-0808">Transferase</keyword>
<dbReference type="InterPro" id="IPR051635">
    <property type="entry name" value="SNAT-like"/>
</dbReference>
<dbReference type="AlphaFoldDB" id="A0A0P7BDA5"/>
<evidence type="ECO:0000313" key="6">
    <source>
        <dbReference type="Proteomes" id="UP000050424"/>
    </source>
</evidence>
<dbReference type="SUPFAM" id="SSF55729">
    <property type="entry name" value="Acyl-CoA N-acyltransferases (Nat)"/>
    <property type="match status" value="1"/>
</dbReference>
<sequence length="295" mass="32895">MDRKNEFATAARDMIFSDGAPAERDTDEDGDAIDDSCDADEDLVSVKRNITQLRIQKRNSEAGLMKKVIPFHWAPMLSPLTENDIETCVTLEYAALSDPKHRASRETMEYRIRKSGGVCYGLFNSYRPDDAKDWWIATMKHSRPVESGRPDRAKHIMFAHIIATLGKHPVLTDDDMAFPEKWRDPAASKGSPLGHQSSGRTICLHSFAVCPEVQGVGIGKTAMKSYLQLMNESGMADRVALICKPYSVQFYKSFGFRDLGPSTEALTGDGWRSMVLDLGGPKQKVKEVPTHVKRA</sequence>
<feature type="domain" description="N-acetyltransferase" evidence="4">
    <location>
        <begin position="121"/>
        <end position="279"/>
    </location>
</feature>
<organism evidence="5 6">
    <name type="scientific">Neonectria ditissima</name>
    <dbReference type="NCBI Taxonomy" id="78410"/>
    <lineage>
        <taxon>Eukaryota</taxon>
        <taxon>Fungi</taxon>
        <taxon>Dikarya</taxon>
        <taxon>Ascomycota</taxon>
        <taxon>Pezizomycotina</taxon>
        <taxon>Sordariomycetes</taxon>
        <taxon>Hypocreomycetidae</taxon>
        <taxon>Hypocreales</taxon>
        <taxon>Nectriaceae</taxon>
        <taxon>Neonectria</taxon>
    </lineage>
</organism>
<evidence type="ECO:0000256" key="2">
    <source>
        <dbReference type="ARBA" id="ARBA00023315"/>
    </source>
</evidence>
<feature type="region of interest" description="Disordered" evidence="3">
    <location>
        <begin position="1"/>
        <end position="31"/>
    </location>
</feature>
<dbReference type="GO" id="GO:0005737">
    <property type="term" value="C:cytoplasm"/>
    <property type="evidence" value="ECO:0007669"/>
    <property type="project" value="TreeGrafter"/>
</dbReference>
<reference evidence="5 6" key="1">
    <citation type="submission" date="2015-09" db="EMBL/GenBank/DDBJ databases">
        <title>Draft genome of a European isolate of the apple canker pathogen Neonectria ditissima.</title>
        <authorList>
            <person name="Gomez-Cortecero A."/>
            <person name="Harrison R.J."/>
            <person name="Armitage A.D."/>
        </authorList>
    </citation>
    <scope>NUCLEOTIDE SEQUENCE [LARGE SCALE GENOMIC DNA]</scope>
    <source>
        <strain evidence="5 6">R09/05</strain>
    </source>
</reference>
<dbReference type="STRING" id="78410.A0A0P7BDA5"/>
<gene>
    <name evidence="5" type="ORF">AK830_g7686</name>
</gene>
<dbReference type="InterPro" id="IPR016181">
    <property type="entry name" value="Acyl_CoA_acyltransferase"/>
</dbReference>
<evidence type="ECO:0000256" key="1">
    <source>
        <dbReference type="ARBA" id="ARBA00022679"/>
    </source>
</evidence>
<keyword evidence="6" id="KW-1185">Reference proteome</keyword>
<dbReference type="PANTHER" id="PTHR10908">
    <property type="entry name" value="SEROTONIN N-ACETYLTRANSFERASE"/>
    <property type="match status" value="1"/>
</dbReference>
<dbReference type="Pfam" id="PF13673">
    <property type="entry name" value="Acetyltransf_10"/>
    <property type="match status" value="1"/>
</dbReference>
<dbReference type="OrthoDB" id="30840at2759"/>
<protein>
    <recommendedName>
        <fullName evidence="4">N-acetyltransferase domain-containing protein</fullName>
    </recommendedName>
</protein>
<name>A0A0P7BDA5_9HYPO</name>
<dbReference type="InterPro" id="IPR000182">
    <property type="entry name" value="GNAT_dom"/>
</dbReference>
<dbReference type="GO" id="GO:0004059">
    <property type="term" value="F:aralkylamine N-acetyltransferase activity"/>
    <property type="evidence" value="ECO:0007669"/>
    <property type="project" value="TreeGrafter"/>
</dbReference>
<dbReference type="Gene3D" id="3.40.630.30">
    <property type="match status" value="1"/>
</dbReference>
<dbReference type="EMBL" id="LKCW01000121">
    <property type="protein sequence ID" value="KPM38905.1"/>
    <property type="molecule type" value="Genomic_DNA"/>
</dbReference>
<dbReference type="Proteomes" id="UP000050424">
    <property type="component" value="Unassembled WGS sequence"/>
</dbReference>
<evidence type="ECO:0000256" key="3">
    <source>
        <dbReference type="SAM" id="MobiDB-lite"/>
    </source>
</evidence>
<comment type="caution">
    <text evidence="5">The sequence shown here is derived from an EMBL/GenBank/DDBJ whole genome shotgun (WGS) entry which is preliminary data.</text>
</comment>
<evidence type="ECO:0000313" key="5">
    <source>
        <dbReference type="EMBL" id="KPM38905.1"/>
    </source>
</evidence>
<dbReference type="PROSITE" id="PS51186">
    <property type="entry name" value="GNAT"/>
    <property type="match status" value="1"/>
</dbReference>